<dbReference type="GO" id="GO:0008932">
    <property type="term" value="F:lytic endotransglycosylase activity"/>
    <property type="evidence" value="ECO:0007669"/>
    <property type="project" value="TreeGrafter"/>
</dbReference>
<dbReference type="EMBL" id="CADCTC010000172">
    <property type="protein sequence ID" value="CAA9269999.1"/>
    <property type="molecule type" value="Genomic_DNA"/>
</dbReference>
<dbReference type="Pfam" id="PF01476">
    <property type="entry name" value="LysM"/>
    <property type="match status" value="1"/>
</dbReference>
<gene>
    <name evidence="4" type="ORF">AVDCRST_MAG77-3157</name>
</gene>
<evidence type="ECO:0000256" key="2">
    <source>
        <dbReference type="SAM" id="Phobius"/>
    </source>
</evidence>
<feature type="domain" description="LysM" evidence="3">
    <location>
        <begin position="141"/>
        <end position="186"/>
    </location>
</feature>
<feature type="region of interest" description="Disordered" evidence="1">
    <location>
        <begin position="61"/>
        <end position="143"/>
    </location>
</feature>
<dbReference type="SMART" id="SM00257">
    <property type="entry name" value="LysM"/>
    <property type="match status" value="1"/>
</dbReference>
<evidence type="ECO:0000256" key="1">
    <source>
        <dbReference type="SAM" id="MobiDB-lite"/>
    </source>
</evidence>
<evidence type="ECO:0000313" key="4">
    <source>
        <dbReference type="EMBL" id="CAA9269999.1"/>
    </source>
</evidence>
<dbReference type="PANTHER" id="PTHR33734">
    <property type="entry name" value="LYSM DOMAIN-CONTAINING GPI-ANCHORED PROTEIN 2"/>
    <property type="match status" value="1"/>
</dbReference>
<feature type="compositionally biased region" description="Low complexity" evidence="1">
    <location>
        <begin position="69"/>
        <end position="87"/>
    </location>
</feature>
<dbReference type="CDD" id="cd00118">
    <property type="entry name" value="LysM"/>
    <property type="match status" value="1"/>
</dbReference>
<protein>
    <submittedName>
        <fullName evidence="4">CBM50</fullName>
    </submittedName>
</protein>
<dbReference type="Gene3D" id="3.10.350.10">
    <property type="entry name" value="LysM domain"/>
    <property type="match status" value="1"/>
</dbReference>
<dbReference type="PANTHER" id="PTHR33734:SF22">
    <property type="entry name" value="MEMBRANE-BOUND LYTIC MUREIN TRANSGLYCOSYLASE D"/>
    <property type="match status" value="1"/>
</dbReference>
<sequence>MRAEDRLGARATPTTPYTRRQSGDRLKARVGLGLVLALSLCSVAVLVWVAGTAVGAAATALRGPRVSDPAQPAASATTGPAASPTPQMALTESPQQTPQVTPEATAPPPAQSSPTSTPQPTPQPTSQPAPQRSPTAALPRREHTVAAGDTLFDIARRYGTTVDALVSANNLPNRNATLRVGQRLLIPG</sequence>
<feature type="transmembrane region" description="Helical" evidence="2">
    <location>
        <begin position="30"/>
        <end position="51"/>
    </location>
</feature>
<feature type="compositionally biased region" description="Pro residues" evidence="1">
    <location>
        <begin position="105"/>
        <end position="127"/>
    </location>
</feature>
<dbReference type="PROSITE" id="PS51782">
    <property type="entry name" value="LYSM"/>
    <property type="match status" value="1"/>
</dbReference>
<accession>A0A6J4J7M2</accession>
<keyword evidence="2" id="KW-0472">Membrane</keyword>
<organism evidence="4">
    <name type="scientific">uncultured Chloroflexota bacterium</name>
    <dbReference type="NCBI Taxonomy" id="166587"/>
    <lineage>
        <taxon>Bacteria</taxon>
        <taxon>Bacillati</taxon>
        <taxon>Chloroflexota</taxon>
        <taxon>environmental samples</taxon>
    </lineage>
</organism>
<feature type="compositionally biased region" description="Low complexity" evidence="1">
    <location>
        <begin position="9"/>
        <end position="20"/>
    </location>
</feature>
<keyword evidence="2" id="KW-0812">Transmembrane</keyword>
<reference evidence="4" key="1">
    <citation type="submission" date="2020-02" db="EMBL/GenBank/DDBJ databases">
        <authorList>
            <person name="Meier V. D."/>
        </authorList>
    </citation>
    <scope>NUCLEOTIDE SEQUENCE</scope>
    <source>
        <strain evidence="4">AVDCRST_MAG77</strain>
    </source>
</reference>
<feature type="compositionally biased region" description="Low complexity" evidence="1">
    <location>
        <begin position="94"/>
        <end position="104"/>
    </location>
</feature>
<dbReference type="InterPro" id="IPR018392">
    <property type="entry name" value="LysM"/>
</dbReference>
<dbReference type="InterPro" id="IPR036779">
    <property type="entry name" value="LysM_dom_sf"/>
</dbReference>
<proteinExistence type="predicted"/>
<name>A0A6J4J7M2_9CHLR</name>
<keyword evidence="2" id="KW-1133">Transmembrane helix</keyword>
<dbReference type="AlphaFoldDB" id="A0A6J4J7M2"/>
<dbReference type="SUPFAM" id="SSF54106">
    <property type="entry name" value="LysM domain"/>
    <property type="match status" value="1"/>
</dbReference>
<evidence type="ECO:0000259" key="3">
    <source>
        <dbReference type="PROSITE" id="PS51782"/>
    </source>
</evidence>
<feature type="region of interest" description="Disordered" evidence="1">
    <location>
        <begin position="1"/>
        <end position="23"/>
    </location>
</feature>